<dbReference type="GO" id="GO:0016787">
    <property type="term" value="F:hydrolase activity"/>
    <property type="evidence" value="ECO:0007669"/>
    <property type="project" value="UniProtKB-KW"/>
</dbReference>
<keyword evidence="2" id="KW-0378">Hydrolase</keyword>
<gene>
    <name evidence="2" type="ORF">HGK34_11935</name>
</gene>
<dbReference type="InterPro" id="IPR029058">
    <property type="entry name" value="AB_hydrolase_fold"/>
</dbReference>
<feature type="domain" description="Serine aminopeptidase S33" evidence="1">
    <location>
        <begin position="33"/>
        <end position="123"/>
    </location>
</feature>
<dbReference type="RefSeq" id="WP_201847504.1">
    <property type="nucleotide sequence ID" value="NZ_JABBYC010000019.1"/>
</dbReference>
<accession>A0ABS1LL42</accession>
<sequence>MTTEAAGGEPVRQTVSARDGYDLAVSTFEPAGEPRVVVVIAPAFATPASFYAAFGSWLAGRGIRAVTFDYRGLGRSSGGRHLRDVDADLIAWAGDAADVVAWAAGRAAGTPVAYVGHSLGSQILGLGNHQLVDRALFVAGGNPHVEISGSRMAWAAPFAFRVLMPAVIRMAGYYPGKRMRFMGDAPAGVMRQWLRWARHPEYLLGEFPHAADAFAKVDLPIVSLHMTDDELVGQETTEAMERWYTGAPLTHREVTPAEMGSDRVGHLGFFRPRSAAGWERVALPAIVGAGRADDE</sequence>
<name>A0ABS1LL42_9MICO</name>
<dbReference type="EMBL" id="JABBYC010000019">
    <property type="protein sequence ID" value="MBL0886980.1"/>
    <property type="molecule type" value="Genomic_DNA"/>
</dbReference>
<proteinExistence type="predicted"/>
<organism evidence="2 3">
    <name type="scientific">Myceligenerans indicum</name>
    <dbReference type="NCBI Taxonomy" id="2593663"/>
    <lineage>
        <taxon>Bacteria</taxon>
        <taxon>Bacillati</taxon>
        <taxon>Actinomycetota</taxon>
        <taxon>Actinomycetes</taxon>
        <taxon>Micrococcales</taxon>
        <taxon>Promicromonosporaceae</taxon>
        <taxon>Myceligenerans</taxon>
    </lineage>
</organism>
<dbReference type="Pfam" id="PF12146">
    <property type="entry name" value="Hydrolase_4"/>
    <property type="match status" value="1"/>
</dbReference>
<evidence type="ECO:0000259" key="1">
    <source>
        <dbReference type="Pfam" id="PF12146"/>
    </source>
</evidence>
<reference evidence="2 3" key="1">
    <citation type="journal article" date="2021" name="Arch. Microbiol.">
        <title>Myceligenerans indicum sp. nov., an actinobacterium isolated from mangrove sediment of Sundarbans, India.</title>
        <authorList>
            <person name="Asha K."/>
            <person name="Bhadury P."/>
        </authorList>
    </citation>
    <scope>NUCLEOTIDE SEQUENCE [LARGE SCALE GENOMIC DNA]</scope>
    <source>
        <strain evidence="2 3">I2</strain>
    </source>
</reference>
<dbReference type="Gene3D" id="3.40.50.1820">
    <property type="entry name" value="alpha/beta hydrolase"/>
    <property type="match status" value="1"/>
</dbReference>
<comment type="caution">
    <text evidence="2">The sequence shown here is derived from an EMBL/GenBank/DDBJ whole genome shotgun (WGS) entry which is preliminary data.</text>
</comment>
<dbReference type="Proteomes" id="UP000675409">
    <property type="component" value="Unassembled WGS sequence"/>
</dbReference>
<evidence type="ECO:0000313" key="2">
    <source>
        <dbReference type="EMBL" id="MBL0886980.1"/>
    </source>
</evidence>
<dbReference type="SUPFAM" id="SSF53474">
    <property type="entry name" value="alpha/beta-Hydrolases"/>
    <property type="match status" value="1"/>
</dbReference>
<keyword evidence="3" id="KW-1185">Reference proteome</keyword>
<dbReference type="InterPro" id="IPR022742">
    <property type="entry name" value="Hydrolase_4"/>
</dbReference>
<evidence type="ECO:0000313" key="3">
    <source>
        <dbReference type="Proteomes" id="UP000675409"/>
    </source>
</evidence>
<protein>
    <submittedName>
        <fullName evidence="2">Alpha/beta fold hydrolase</fullName>
    </submittedName>
</protein>
<dbReference type="InterPro" id="IPR017208">
    <property type="entry name" value="UCP037442_abhydr"/>
</dbReference>
<dbReference type="PIRSF" id="PIRSF037442">
    <property type="entry name" value="UCP037442_abhydr"/>
    <property type="match status" value="1"/>
</dbReference>